<feature type="transmembrane region" description="Helical" evidence="6">
    <location>
        <begin position="272"/>
        <end position="299"/>
    </location>
</feature>
<proteinExistence type="predicted"/>
<evidence type="ECO:0000256" key="1">
    <source>
        <dbReference type="ARBA" id="ARBA00004651"/>
    </source>
</evidence>
<keyword evidence="5 6" id="KW-0472">Membrane</keyword>
<feature type="transmembrane region" description="Helical" evidence="6">
    <location>
        <begin position="21"/>
        <end position="38"/>
    </location>
</feature>
<keyword evidence="2" id="KW-1003">Cell membrane</keyword>
<organism evidence="7 8">
    <name type="scientific">Actinocorallia longicatena</name>
    <dbReference type="NCBI Taxonomy" id="111803"/>
    <lineage>
        <taxon>Bacteria</taxon>
        <taxon>Bacillati</taxon>
        <taxon>Actinomycetota</taxon>
        <taxon>Actinomycetes</taxon>
        <taxon>Streptosporangiales</taxon>
        <taxon>Thermomonosporaceae</taxon>
        <taxon>Actinocorallia</taxon>
    </lineage>
</organism>
<evidence type="ECO:0000256" key="6">
    <source>
        <dbReference type="SAM" id="Phobius"/>
    </source>
</evidence>
<keyword evidence="3 6" id="KW-0812">Transmembrane</keyword>
<keyword evidence="4 6" id="KW-1133">Transmembrane helix</keyword>
<feature type="transmembrane region" description="Helical" evidence="6">
    <location>
        <begin position="320"/>
        <end position="341"/>
    </location>
</feature>
<accession>A0ABP6QG38</accession>
<feature type="transmembrane region" description="Helical" evidence="6">
    <location>
        <begin position="71"/>
        <end position="92"/>
    </location>
</feature>
<evidence type="ECO:0000256" key="3">
    <source>
        <dbReference type="ARBA" id="ARBA00022692"/>
    </source>
</evidence>
<evidence type="ECO:0000313" key="7">
    <source>
        <dbReference type="EMBL" id="GAA3228129.1"/>
    </source>
</evidence>
<dbReference type="Proteomes" id="UP001501237">
    <property type="component" value="Unassembled WGS sequence"/>
</dbReference>
<dbReference type="RefSeq" id="WP_344834375.1">
    <property type="nucleotide sequence ID" value="NZ_BAAAUV010000018.1"/>
</dbReference>
<evidence type="ECO:0000256" key="2">
    <source>
        <dbReference type="ARBA" id="ARBA00022475"/>
    </source>
</evidence>
<feature type="transmembrane region" description="Helical" evidence="6">
    <location>
        <begin position="44"/>
        <end position="64"/>
    </location>
</feature>
<dbReference type="PANTHER" id="PTHR30482:SF5">
    <property type="entry name" value="ABC TRANSPORTER PERMEASE PROTEIN"/>
    <property type="match status" value="1"/>
</dbReference>
<dbReference type="EMBL" id="BAAAUV010000018">
    <property type="protein sequence ID" value="GAA3228129.1"/>
    <property type="molecule type" value="Genomic_DNA"/>
</dbReference>
<gene>
    <name evidence="7" type="ORF">GCM10010468_57280</name>
</gene>
<name>A0ABP6QG38_9ACTN</name>
<dbReference type="InterPro" id="IPR043428">
    <property type="entry name" value="LivM-like"/>
</dbReference>
<evidence type="ECO:0000256" key="4">
    <source>
        <dbReference type="ARBA" id="ARBA00022989"/>
    </source>
</evidence>
<comment type="subcellular location">
    <subcellularLocation>
        <location evidence="1">Cell membrane</location>
        <topology evidence="1">Multi-pass membrane protein</topology>
    </subcellularLocation>
</comment>
<dbReference type="Pfam" id="PF02653">
    <property type="entry name" value="BPD_transp_2"/>
    <property type="match status" value="1"/>
</dbReference>
<dbReference type="CDD" id="cd06581">
    <property type="entry name" value="TM_PBP1_LivM_like"/>
    <property type="match status" value="1"/>
</dbReference>
<sequence length="364" mass="38688">MSRPLLHTSYAQDMALLDTRTKRVAILALLAVAAFTPLQVADDLLQLLTIGMVAAVGAIGLNIVTGYAGQISLGHAFFIAIGAYTGAAVSGAEGGRVIGLGLDFLPFWMLLSGLAAAVAGVIVAPLATRLRGLYLAIVTLGLVFLGEHVLKEWADLSGGPGVGRPAAVPSLFGIRLDVPGVYTREQKMFWLALVVLVIFAVLARNLVRSRIGRAFTAVRDRDIAASVIGVDVARTKLLAFAISSFYAGVAGSLLYTVTGFMDPGSFTLGMSIQYIAMILIGGAGTISGSILGALALTLLPRLTRELPAVLPFVSARSDEFPNVYQLDSALYGALIIAFLIFEPRGMYGLWVRQRNYWKGYPFSY</sequence>
<evidence type="ECO:0000256" key="5">
    <source>
        <dbReference type="ARBA" id="ARBA00023136"/>
    </source>
</evidence>
<dbReference type="InterPro" id="IPR001851">
    <property type="entry name" value="ABC_transp_permease"/>
</dbReference>
<reference evidence="8" key="1">
    <citation type="journal article" date="2019" name="Int. J. Syst. Evol. Microbiol.">
        <title>The Global Catalogue of Microorganisms (GCM) 10K type strain sequencing project: providing services to taxonomists for standard genome sequencing and annotation.</title>
        <authorList>
            <consortium name="The Broad Institute Genomics Platform"/>
            <consortium name="The Broad Institute Genome Sequencing Center for Infectious Disease"/>
            <person name="Wu L."/>
            <person name="Ma J."/>
        </authorList>
    </citation>
    <scope>NUCLEOTIDE SEQUENCE [LARGE SCALE GENOMIC DNA]</scope>
    <source>
        <strain evidence="8">JCM 9377</strain>
    </source>
</reference>
<feature type="transmembrane region" description="Helical" evidence="6">
    <location>
        <begin position="237"/>
        <end position="260"/>
    </location>
</feature>
<protein>
    <submittedName>
        <fullName evidence="7">Branched-chain amino acid ABC transporter permease</fullName>
    </submittedName>
</protein>
<feature type="transmembrane region" description="Helical" evidence="6">
    <location>
        <begin position="188"/>
        <end position="207"/>
    </location>
</feature>
<dbReference type="PANTHER" id="PTHR30482">
    <property type="entry name" value="HIGH-AFFINITY BRANCHED-CHAIN AMINO ACID TRANSPORT SYSTEM PERMEASE"/>
    <property type="match status" value="1"/>
</dbReference>
<feature type="transmembrane region" description="Helical" evidence="6">
    <location>
        <begin position="133"/>
        <end position="150"/>
    </location>
</feature>
<feature type="transmembrane region" description="Helical" evidence="6">
    <location>
        <begin position="104"/>
        <end position="126"/>
    </location>
</feature>
<keyword evidence="8" id="KW-1185">Reference proteome</keyword>
<evidence type="ECO:0000313" key="8">
    <source>
        <dbReference type="Proteomes" id="UP001501237"/>
    </source>
</evidence>
<comment type="caution">
    <text evidence="7">The sequence shown here is derived from an EMBL/GenBank/DDBJ whole genome shotgun (WGS) entry which is preliminary data.</text>
</comment>